<organism evidence="2 3">
    <name type="scientific">Cellulomonas terrae</name>
    <dbReference type="NCBI Taxonomy" id="311234"/>
    <lineage>
        <taxon>Bacteria</taxon>
        <taxon>Bacillati</taxon>
        <taxon>Actinomycetota</taxon>
        <taxon>Actinomycetes</taxon>
        <taxon>Micrococcales</taxon>
        <taxon>Cellulomonadaceae</taxon>
        <taxon>Cellulomonas</taxon>
    </lineage>
</organism>
<dbReference type="Pfam" id="PF13302">
    <property type="entry name" value="Acetyltransf_3"/>
    <property type="match status" value="1"/>
</dbReference>
<evidence type="ECO:0000313" key="2">
    <source>
        <dbReference type="EMBL" id="GEL97375.1"/>
    </source>
</evidence>
<dbReference type="Proteomes" id="UP000321049">
    <property type="component" value="Unassembled WGS sequence"/>
</dbReference>
<accession>A0A511JHG4</accession>
<evidence type="ECO:0000313" key="3">
    <source>
        <dbReference type="Proteomes" id="UP000321049"/>
    </source>
</evidence>
<sequence>MELPDELALPVPDARLRAMREDDWRLEQTLSRVPDVPPWTYYPADLTSEDARDRVARSLALRSQRRGARFVVEREGAAVGMVGLELRTDVPSVYYAFLPAGRRLGLATEAVRAVARWVLDHGAHEVRASTRLENVASERVLERAAFRRDGTGAGQDGTVVTLWVREPTVE</sequence>
<feature type="domain" description="N-acetyltransferase" evidence="1">
    <location>
        <begin position="14"/>
        <end position="169"/>
    </location>
</feature>
<dbReference type="PROSITE" id="PS51186">
    <property type="entry name" value="GNAT"/>
    <property type="match status" value="1"/>
</dbReference>
<dbReference type="EMBL" id="BJWH01000003">
    <property type="protein sequence ID" value="GEL97375.1"/>
    <property type="molecule type" value="Genomic_DNA"/>
</dbReference>
<name>A0A511JHG4_9CELL</name>
<evidence type="ECO:0000259" key="1">
    <source>
        <dbReference type="PROSITE" id="PS51186"/>
    </source>
</evidence>
<keyword evidence="3" id="KW-1185">Reference proteome</keyword>
<dbReference type="InterPro" id="IPR016181">
    <property type="entry name" value="Acyl_CoA_acyltransferase"/>
</dbReference>
<dbReference type="InterPro" id="IPR000182">
    <property type="entry name" value="GNAT_dom"/>
</dbReference>
<dbReference type="OrthoDB" id="4946490at2"/>
<dbReference type="Gene3D" id="3.40.630.30">
    <property type="match status" value="1"/>
</dbReference>
<protein>
    <recommendedName>
        <fullName evidence="1">N-acetyltransferase domain-containing protein</fullName>
    </recommendedName>
</protein>
<dbReference type="SUPFAM" id="SSF55729">
    <property type="entry name" value="Acyl-CoA N-acyltransferases (Nat)"/>
    <property type="match status" value="1"/>
</dbReference>
<reference evidence="2 3" key="1">
    <citation type="submission" date="2019-07" db="EMBL/GenBank/DDBJ databases">
        <title>Whole genome shotgun sequence of Cellulomonas terrae NBRC 100819.</title>
        <authorList>
            <person name="Hosoyama A."/>
            <person name="Uohara A."/>
            <person name="Ohji S."/>
            <person name="Ichikawa N."/>
        </authorList>
    </citation>
    <scope>NUCLEOTIDE SEQUENCE [LARGE SCALE GENOMIC DNA]</scope>
    <source>
        <strain evidence="2 3">NBRC 100819</strain>
    </source>
</reference>
<dbReference type="AlphaFoldDB" id="A0A511JHG4"/>
<dbReference type="PANTHER" id="PTHR43792:SF1">
    <property type="entry name" value="N-ACETYLTRANSFERASE DOMAIN-CONTAINING PROTEIN"/>
    <property type="match status" value="1"/>
</dbReference>
<comment type="caution">
    <text evidence="2">The sequence shown here is derived from an EMBL/GenBank/DDBJ whole genome shotgun (WGS) entry which is preliminary data.</text>
</comment>
<dbReference type="GO" id="GO:0016747">
    <property type="term" value="F:acyltransferase activity, transferring groups other than amino-acyl groups"/>
    <property type="evidence" value="ECO:0007669"/>
    <property type="project" value="InterPro"/>
</dbReference>
<gene>
    <name evidence="2" type="ORF">CTE05_09220</name>
</gene>
<proteinExistence type="predicted"/>
<dbReference type="CDD" id="cd04301">
    <property type="entry name" value="NAT_SF"/>
    <property type="match status" value="1"/>
</dbReference>
<dbReference type="InterPro" id="IPR051531">
    <property type="entry name" value="N-acetyltransferase"/>
</dbReference>
<dbReference type="PANTHER" id="PTHR43792">
    <property type="entry name" value="GNAT FAMILY, PUTATIVE (AFU_ORTHOLOGUE AFUA_3G00765)-RELATED-RELATED"/>
    <property type="match status" value="1"/>
</dbReference>
<dbReference type="RefSeq" id="WP_146844939.1">
    <property type="nucleotide sequence ID" value="NZ_BJWH01000003.1"/>
</dbReference>